<dbReference type="GO" id="GO:0005524">
    <property type="term" value="F:ATP binding"/>
    <property type="evidence" value="ECO:0007669"/>
    <property type="project" value="UniProtKB-KW"/>
</dbReference>
<dbReference type="Pfam" id="PF13671">
    <property type="entry name" value="AAA_33"/>
    <property type="match status" value="1"/>
</dbReference>
<evidence type="ECO:0000313" key="2">
    <source>
        <dbReference type="Proteomes" id="UP001297581"/>
    </source>
</evidence>
<protein>
    <submittedName>
        <fullName evidence="1">ATP-binding protein</fullName>
    </submittedName>
</protein>
<dbReference type="PANTHER" id="PTHR13308">
    <property type="entry name" value="NEDD4-BINDING PROTEIN 2-LIKE 1"/>
    <property type="match status" value="1"/>
</dbReference>
<proteinExistence type="predicted"/>
<reference evidence="1 2" key="1">
    <citation type="submission" date="2022-02" db="EMBL/GenBank/DDBJ databases">
        <title>The genome sequence of Shewanella sp. 3B26.</title>
        <authorList>
            <person name="Du J."/>
        </authorList>
    </citation>
    <scope>NUCLEOTIDE SEQUENCE [LARGE SCALE GENOMIC DNA]</scope>
    <source>
        <strain evidence="1 2">3B26</strain>
    </source>
</reference>
<dbReference type="RefSeq" id="WP_240592248.1">
    <property type="nucleotide sequence ID" value="NZ_JAKUDL010000008.1"/>
</dbReference>
<gene>
    <name evidence="1" type="ORF">MJ923_17835</name>
</gene>
<dbReference type="EMBL" id="JAKUDL010000008">
    <property type="protein sequence ID" value="MCH4296174.1"/>
    <property type="molecule type" value="Genomic_DNA"/>
</dbReference>
<dbReference type="InterPro" id="IPR027417">
    <property type="entry name" value="P-loop_NTPase"/>
</dbReference>
<sequence length="146" mass="16246">MKKAIILRGLPGSGKSFWVNEFLSALPPEMAGQVRAHGLFSTDSFFMRDGEYHFDVAKLSEYHQRNLAGFIAALGRSEPLVICDNTNLAHWEFLAYETAATALGYEVEKVLIGNPADRRHQALCAERNSHGVPLAAIRRMARAFEP</sequence>
<keyword evidence="1" id="KW-0067">ATP-binding</keyword>
<evidence type="ECO:0000313" key="1">
    <source>
        <dbReference type="EMBL" id="MCH4296174.1"/>
    </source>
</evidence>
<accession>A0AAJ1BLM0</accession>
<keyword evidence="1" id="KW-0547">Nucleotide-binding</keyword>
<dbReference type="InterPro" id="IPR026302">
    <property type="entry name" value="NEDD4-bd_p2"/>
</dbReference>
<organism evidence="1 2">
    <name type="scientific">Shewanella zhuhaiensis</name>
    <dbReference type="NCBI Taxonomy" id="2919576"/>
    <lineage>
        <taxon>Bacteria</taxon>
        <taxon>Pseudomonadati</taxon>
        <taxon>Pseudomonadota</taxon>
        <taxon>Gammaproteobacteria</taxon>
        <taxon>Alteromonadales</taxon>
        <taxon>Shewanellaceae</taxon>
        <taxon>Shewanella</taxon>
    </lineage>
</organism>
<keyword evidence="2" id="KW-1185">Reference proteome</keyword>
<dbReference type="AlphaFoldDB" id="A0AAJ1BLM0"/>
<dbReference type="Gene3D" id="3.40.50.300">
    <property type="entry name" value="P-loop containing nucleotide triphosphate hydrolases"/>
    <property type="match status" value="1"/>
</dbReference>
<dbReference type="Proteomes" id="UP001297581">
    <property type="component" value="Unassembled WGS sequence"/>
</dbReference>
<name>A0AAJ1BLM0_9GAMM</name>
<comment type="caution">
    <text evidence="1">The sequence shown here is derived from an EMBL/GenBank/DDBJ whole genome shotgun (WGS) entry which is preliminary data.</text>
</comment>
<dbReference type="PANTHER" id="PTHR13308:SF40">
    <property type="entry name" value="NEDD4-BINDING PROTEIN 2-LIKE 1"/>
    <property type="match status" value="1"/>
</dbReference>
<dbReference type="SUPFAM" id="SSF52540">
    <property type="entry name" value="P-loop containing nucleoside triphosphate hydrolases"/>
    <property type="match status" value="1"/>
</dbReference>